<feature type="transmembrane region" description="Helical" evidence="1">
    <location>
        <begin position="81"/>
        <end position="112"/>
    </location>
</feature>
<accession>A0A835PBP3</accession>
<evidence type="ECO:0000256" key="1">
    <source>
        <dbReference type="SAM" id="Phobius"/>
    </source>
</evidence>
<evidence type="ECO:0000313" key="2">
    <source>
        <dbReference type="EMBL" id="KAG0449563.1"/>
    </source>
</evidence>
<dbReference type="Proteomes" id="UP000639772">
    <property type="component" value="Unassembled WGS sequence"/>
</dbReference>
<feature type="transmembrane region" description="Helical" evidence="1">
    <location>
        <begin position="132"/>
        <end position="152"/>
    </location>
</feature>
<sequence length="177" mass="20396">MGEMYRWRNEVILICCQLILEQRRRKERNCRKRFEARVGGGLWIFGMKKGTRWSLEFDGVLAGHCDHPVSLKRPPFSHAHWIVGSCYVSCFLGCWIDYFAYFFRFFLAWALIDGRRREEGKDSESDVNDVVGFNWICLSVLKLLGLVDLVGYGQSLFSKRIASPNSVGLLGTMMGIL</sequence>
<organism evidence="2 3">
    <name type="scientific">Vanilla planifolia</name>
    <name type="common">Vanilla</name>
    <dbReference type="NCBI Taxonomy" id="51239"/>
    <lineage>
        <taxon>Eukaryota</taxon>
        <taxon>Viridiplantae</taxon>
        <taxon>Streptophyta</taxon>
        <taxon>Embryophyta</taxon>
        <taxon>Tracheophyta</taxon>
        <taxon>Spermatophyta</taxon>
        <taxon>Magnoliopsida</taxon>
        <taxon>Liliopsida</taxon>
        <taxon>Asparagales</taxon>
        <taxon>Orchidaceae</taxon>
        <taxon>Vanilloideae</taxon>
        <taxon>Vanilleae</taxon>
        <taxon>Vanilla</taxon>
    </lineage>
</organism>
<comment type="caution">
    <text evidence="2">The sequence shown here is derived from an EMBL/GenBank/DDBJ whole genome shotgun (WGS) entry which is preliminary data.</text>
</comment>
<keyword evidence="1" id="KW-0812">Transmembrane</keyword>
<evidence type="ECO:0000313" key="3">
    <source>
        <dbReference type="Proteomes" id="UP000639772"/>
    </source>
</evidence>
<gene>
    <name evidence="2" type="ORF">HPP92_027234</name>
</gene>
<dbReference type="AlphaFoldDB" id="A0A835PBP3"/>
<keyword evidence="1" id="KW-0472">Membrane</keyword>
<name>A0A835PBP3_VANPL</name>
<dbReference type="EMBL" id="JADCNM010000176">
    <property type="protein sequence ID" value="KAG0449563.1"/>
    <property type="molecule type" value="Genomic_DNA"/>
</dbReference>
<keyword evidence="1" id="KW-1133">Transmembrane helix</keyword>
<proteinExistence type="predicted"/>
<protein>
    <submittedName>
        <fullName evidence="2">Uncharacterized protein</fullName>
    </submittedName>
</protein>
<reference evidence="2 3" key="1">
    <citation type="journal article" date="2020" name="Nat. Food">
        <title>A phased Vanilla planifolia genome enables genetic improvement of flavour and production.</title>
        <authorList>
            <person name="Hasing T."/>
            <person name="Tang H."/>
            <person name="Brym M."/>
            <person name="Khazi F."/>
            <person name="Huang T."/>
            <person name="Chambers A.H."/>
        </authorList>
    </citation>
    <scope>NUCLEOTIDE SEQUENCE [LARGE SCALE GENOMIC DNA]</scope>
    <source>
        <tissue evidence="2">Leaf</tissue>
    </source>
</reference>